<accession>A0A4T2C4M6</accession>
<gene>
    <name evidence="1" type="ORF">D4765_04345</name>
</gene>
<organism evidence="1 2">
    <name type="scientific">Subtercola vilae</name>
    <dbReference type="NCBI Taxonomy" id="2056433"/>
    <lineage>
        <taxon>Bacteria</taxon>
        <taxon>Bacillati</taxon>
        <taxon>Actinomycetota</taxon>
        <taxon>Actinomycetes</taxon>
        <taxon>Micrococcales</taxon>
        <taxon>Microbacteriaceae</taxon>
        <taxon>Subtercola</taxon>
    </lineage>
</organism>
<evidence type="ECO:0000313" key="2">
    <source>
        <dbReference type="Proteomes" id="UP000306192"/>
    </source>
</evidence>
<sequence>MDDDEFWQRVSVSDDAFRESFARLPMFGVAGWPALQIGEWMFAGGHRSLVFTSPVRGDVSAHATTQDHAAATAGATVTVHLDDHRDAREFRTQLSRRAEAFTHRGHASYEPVDPLAAVPDDLLTLLVDTTPVTFETWYSHADRGGVWWASGTLGPHAIVVESSGPLTEALRLDRLHDPEPLVTAHHTVIGAARAAALASPPSP</sequence>
<reference evidence="1 2" key="1">
    <citation type="journal article" date="2019" name="Microorganisms">
        <title>Systematic Affiliation and Genome Analysis of Subtercola vilae DB165(T) with Particular Emphasis on Cold Adaptation of an Isolate from a High-Altitude Cold Volcano Lake.</title>
        <authorList>
            <person name="Villalobos A.S."/>
            <person name="Wiese J."/>
            <person name="Imhoff J.F."/>
            <person name="Dorador C."/>
            <person name="Keller A."/>
            <person name="Hentschel U."/>
        </authorList>
    </citation>
    <scope>NUCLEOTIDE SEQUENCE [LARGE SCALE GENOMIC DNA]</scope>
    <source>
        <strain evidence="1 2">DB165</strain>
    </source>
</reference>
<dbReference type="AlphaFoldDB" id="A0A4T2C4M6"/>
<name>A0A4T2C4M6_9MICO</name>
<dbReference type="EMBL" id="QYRT01000006">
    <property type="protein sequence ID" value="TIH39315.1"/>
    <property type="molecule type" value="Genomic_DNA"/>
</dbReference>
<protein>
    <submittedName>
        <fullName evidence="1">Uncharacterized protein</fullName>
    </submittedName>
</protein>
<dbReference type="Proteomes" id="UP000306192">
    <property type="component" value="Unassembled WGS sequence"/>
</dbReference>
<evidence type="ECO:0000313" key="1">
    <source>
        <dbReference type="EMBL" id="TIH39315.1"/>
    </source>
</evidence>
<proteinExistence type="predicted"/>
<keyword evidence="2" id="KW-1185">Reference proteome</keyword>
<comment type="caution">
    <text evidence="1">The sequence shown here is derived from an EMBL/GenBank/DDBJ whole genome shotgun (WGS) entry which is preliminary data.</text>
</comment>